<dbReference type="Gene3D" id="3.40.50.720">
    <property type="entry name" value="NAD(P)-binding Rossmann-like Domain"/>
    <property type="match status" value="1"/>
</dbReference>
<evidence type="ECO:0000259" key="2">
    <source>
        <dbReference type="Pfam" id="PF04321"/>
    </source>
</evidence>
<keyword evidence="4" id="KW-1185">Reference proteome</keyword>
<name>A0ABD5QHC2_9EURY</name>
<dbReference type="RefSeq" id="WP_224828438.1">
    <property type="nucleotide sequence ID" value="NZ_JAIVEF010000006.1"/>
</dbReference>
<reference evidence="3 4" key="1">
    <citation type="journal article" date="2019" name="Int. J. Syst. Evol. Microbiol.">
        <title>The Global Catalogue of Microorganisms (GCM) 10K type strain sequencing project: providing services to taxonomists for standard genome sequencing and annotation.</title>
        <authorList>
            <consortium name="The Broad Institute Genomics Platform"/>
            <consortium name="The Broad Institute Genome Sequencing Center for Infectious Disease"/>
            <person name="Wu L."/>
            <person name="Ma J."/>
        </authorList>
    </citation>
    <scope>NUCLEOTIDE SEQUENCE [LARGE SCALE GENOMIC DNA]</scope>
    <source>
        <strain evidence="3 4">CGMCC 1.15824</strain>
    </source>
</reference>
<accession>A0ABD5QHC2</accession>
<dbReference type="PANTHER" id="PTHR43242">
    <property type="entry name" value="NAD(P)-BINDING ROSSMANN-FOLD SUPERFAMILY PROTEIN"/>
    <property type="match status" value="1"/>
</dbReference>
<dbReference type="PANTHER" id="PTHR43242:SF1">
    <property type="entry name" value="NAD(P)-BINDING ROSSMANN-FOLD SUPERFAMILY PROTEIN"/>
    <property type="match status" value="1"/>
</dbReference>
<evidence type="ECO:0000256" key="1">
    <source>
        <dbReference type="SAM" id="MobiDB-lite"/>
    </source>
</evidence>
<dbReference type="InterPro" id="IPR029903">
    <property type="entry name" value="RmlD-like-bd"/>
</dbReference>
<feature type="domain" description="RmlD-like substrate binding" evidence="2">
    <location>
        <begin position="4"/>
        <end position="276"/>
    </location>
</feature>
<organism evidence="3 4">
    <name type="scientific">Saliphagus infecundisoli</name>
    <dbReference type="NCBI Taxonomy" id="1849069"/>
    <lineage>
        <taxon>Archaea</taxon>
        <taxon>Methanobacteriati</taxon>
        <taxon>Methanobacteriota</taxon>
        <taxon>Stenosarchaea group</taxon>
        <taxon>Halobacteria</taxon>
        <taxon>Halobacteriales</taxon>
        <taxon>Natrialbaceae</taxon>
        <taxon>Saliphagus</taxon>
    </lineage>
</organism>
<dbReference type="AlphaFoldDB" id="A0ABD5QHC2"/>
<dbReference type="SUPFAM" id="SSF51735">
    <property type="entry name" value="NAD(P)-binding Rossmann-fold domains"/>
    <property type="match status" value="1"/>
</dbReference>
<dbReference type="InterPro" id="IPR036291">
    <property type="entry name" value="NAD(P)-bd_dom_sf"/>
</dbReference>
<sequence length="280" mass="30611">MPERTLVVGTSGFLGSEVTRQLRDADTDVVGTVHEGKVPISGVETVGYDFWNDDLGTILDTEGIERVIFVATVERGDGRNRGLFDRSLDRFVDACRDRRVVYVSTDAVFDGADGPYDEGSDPSPASEYGRRVRAFERVLEDHCPDHCIVRPSYLYGFSGGTLDPRLAATRERIRDGETVAYFEDAYKSPISIGDAAEIVTDLTRHEVTGVVHAAAPRTSIHEFHRAAMDALDEPAGRVVPESVPPESDYPRDTSLVSGRLESVLGADPGPVSEALERSRP</sequence>
<evidence type="ECO:0000313" key="3">
    <source>
        <dbReference type="EMBL" id="MFC4989024.1"/>
    </source>
</evidence>
<dbReference type="Proteomes" id="UP001595925">
    <property type="component" value="Unassembled WGS sequence"/>
</dbReference>
<protein>
    <submittedName>
        <fullName evidence="3">Sugar nucleotide-binding protein</fullName>
    </submittedName>
</protein>
<dbReference type="Pfam" id="PF04321">
    <property type="entry name" value="RmlD_sub_bind"/>
    <property type="match status" value="1"/>
</dbReference>
<dbReference type="EMBL" id="JBHSJG010000038">
    <property type="protein sequence ID" value="MFC4989024.1"/>
    <property type="molecule type" value="Genomic_DNA"/>
</dbReference>
<proteinExistence type="predicted"/>
<feature type="region of interest" description="Disordered" evidence="1">
    <location>
        <begin position="237"/>
        <end position="280"/>
    </location>
</feature>
<comment type="caution">
    <text evidence="3">The sequence shown here is derived from an EMBL/GenBank/DDBJ whole genome shotgun (WGS) entry which is preliminary data.</text>
</comment>
<evidence type="ECO:0000313" key="4">
    <source>
        <dbReference type="Proteomes" id="UP001595925"/>
    </source>
</evidence>
<gene>
    <name evidence="3" type="ORF">ACFPFO_14865</name>
</gene>